<evidence type="ECO:0000256" key="1">
    <source>
        <dbReference type="SAM" id="MobiDB-lite"/>
    </source>
</evidence>
<feature type="compositionally biased region" description="Polar residues" evidence="1">
    <location>
        <begin position="1045"/>
        <end position="1066"/>
    </location>
</feature>
<dbReference type="Proteomes" id="UP000663131">
    <property type="component" value="Chromosome 6"/>
</dbReference>
<dbReference type="AlphaFoldDB" id="A0A871RAC5"/>
<dbReference type="GeneID" id="64575623"/>
<feature type="compositionally biased region" description="Low complexity" evidence="1">
    <location>
        <begin position="955"/>
        <end position="978"/>
    </location>
</feature>
<evidence type="ECO:0000313" key="2">
    <source>
        <dbReference type="EMBL" id="QOU19551.1"/>
    </source>
</evidence>
<dbReference type="OrthoDB" id="3996230at2759"/>
<reference evidence="2" key="1">
    <citation type="submission" date="2020-10" db="EMBL/GenBank/DDBJ databases">
        <authorList>
            <person name="Palmer J.M."/>
        </authorList>
    </citation>
    <scope>NUCLEOTIDE SEQUENCE</scope>
    <source>
        <strain evidence="2">UCD 2041</strain>
    </source>
</reference>
<evidence type="ECO:0000313" key="3">
    <source>
        <dbReference type="Proteomes" id="UP000663131"/>
    </source>
</evidence>
<gene>
    <name evidence="2" type="ORF">BRETT_003700</name>
</gene>
<feature type="compositionally biased region" description="Low complexity" evidence="1">
    <location>
        <begin position="808"/>
        <end position="823"/>
    </location>
</feature>
<feature type="compositionally biased region" description="Polar residues" evidence="1">
    <location>
        <begin position="155"/>
        <end position="169"/>
    </location>
</feature>
<dbReference type="RefSeq" id="XP_041136044.1">
    <property type="nucleotide sequence ID" value="XM_041282205.1"/>
</dbReference>
<sequence>MPSNLKRPFSETSSENLSQRPTKLSRLSKTLANIWGLGENVVQKIRKSIQEKSNLKQHTQSLEPLSSSSRSNIIQSPIKASELAEYYEKVKQENSKLYSQLHGKTKDTIEENAGLGSDAKSNTINEFQPAESTQLDGSSISNVHSKTFDSALDSAKSQSENKAKSNSSAVIKASSRSHRLTFGIDPVERAQLIQLKRRMQADRYRRTREKYLRSHTQHLRHVTASSSDTQLVGAGANTKGKKSSLDQKLAGSVTETIDSIPKSKRNTRGIFTLQMAYNMPSDDESDGDSELALPQTKPVASKLKFPANGKKSKFNIGEKKKHALDLPESSKKIEEPKIKKHIVSPALKPTAAFSFGQHSNKSMPKVVPADSKKHHVSIEDMPDSGHHSMPSVPTAKAFTFSATPGGKKSVPAFSFGKKAESGVDSSTAKQPAFSFTPSVKPLNDASKNKPSMPAFSFAPKKEQGKETKEKPSFTFRVKKEENSAPAFGAKKEVTSAPAFGAKKEVTSAPAFSFGSKKGEEPAHTDNAPAFKFSAKPAPASDSNATFSFGKKTGTDLSKSSKPAVFSFGSTKQSDKHEEKKEGATSSAFKFGQAAASTTLPSKAAFSFNPSSQHEKKSEAGTTNELPKGPSKSDKSQPSSSSTTAFSFGNSGPSKVTDSKQPSTSPVPAFNFSSNANSSAGLTAPAKFSFKPPNQNATGPASSSPAFSFNAKPQTAADGKASTSKPAFSFNSSVKPDSTKVETNANGFAEPQDRKRVHINTSNNASNPPVFNLDASKISSVASGGNVSDKPASGTGSKTPGFTFGNPHASSGFGTATSSSFGASKPAVGAQSSFVPAAAKSNTGGGNINGASSNSKGPAFTFGTKPAANNDFTKNSSVPPSFGSSQNNAGSNSSSGFSSGFNFKQSSGFGTGGGFGQRASSNPPQSTTFGNSANGSSTVFGQNSKSGTGFGGFGTNAGNQPVPNAFGGSSNNNNSNSGNAFGGNGSNNNNSGSGMFNLNNNAFPSLPPSHIQQQQQPQQQQQQNNQNGFGGFSGQGFGSSQNNPNASFNFNMSSTPDFNFAGNNANKDPSAIFSGPPVQPMPRRARRKLAPRPLRRH</sequence>
<feature type="compositionally biased region" description="Low complexity" evidence="1">
    <location>
        <begin position="668"/>
        <end position="679"/>
    </location>
</feature>
<feature type="region of interest" description="Disordered" evidence="1">
    <location>
        <begin position="151"/>
        <end position="172"/>
    </location>
</feature>
<feature type="compositionally biased region" description="Low complexity" evidence="1">
    <location>
        <begin position="880"/>
        <end position="907"/>
    </location>
</feature>
<feature type="compositionally biased region" description="Polar residues" evidence="1">
    <location>
        <begin position="917"/>
        <end position="945"/>
    </location>
</feature>
<feature type="compositionally biased region" description="Low complexity" evidence="1">
    <location>
        <begin position="527"/>
        <end position="540"/>
    </location>
</feature>
<feature type="compositionally biased region" description="Low complexity" evidence="1">
    <location>
        <begin position="1011"/>
        <end position="1026"/>
    </location>
</feature>
<feature type="region of interest" description="Disordered" evidence="1">
    <location>
        <begin position="510"/>
        <end position="587"/>
    </location>
</feature>
<feature type="region of interest" description="Disordered" evidence="1">
    <location>
        <begin position="1"/>
        <end position="23"/>
    </location>
</feature>
<protein>
    <submittedName>
        <fullName evidence="2">Uncharacterized protein</fullName>
    </submittedName>
</protein>
<name>A0A871RAC5_DEKBR</name>
<feature type="compositionally biased region" description="Basic and acidic residues" evidence="1">
    <location>
        <begin position="572"/>
        <end position="582"/>
    </location>
</feature>
<feature type="compositionally biased region" description="Gly residues" evidence="1">
    <location>
        <begin position="1027"/>
        <end position="1036"/>
    </location>
</feature>
<dbReference type="KEGG" id="bbrx:BRETT_003700"/>
<feature type="compositionally biased region" description="Polar residues" evidence="1">
    <location>
        <begin position="423"/>
        <end position="437"/>
    </location>
</feature>
<feature type="compositionally biased region" description="Low complexity" evidence="1">
    <location>
        <begin position="60"/>
        <end position="73"/>
    </location>
</feature>
<feature type="compositionally biased region" description="Polar residues" evidence="1">
    <location>
        <begin position="869"/>
        <end position="878"/>
    </location>
</feature>
<accession>A0A871RAC5</accession>
<feature type="compositionally biased region" description="Basic residues" evidence="1">
    <location>
        <begin position="1082"/>
        <end position="1096"/>
    </location>
</feature>
<feature type="compositionally biased region" description="Polar residues" evidence="1">
    <location>
        <begin position="642"/>
        <end position="665"/>
    </location>
</feature>
<dbReference type="EMBL" id="CP063134">
    <property type="protein sequence ID" value="QOU19551.1"/>
    <property type="molecule type" value="Genomic_DNA"/>
</dbReference>
<feature type="compositionally biased region" description="Low complexity" evidence="1">
    <location>
        <begin position="985"/>
        <end position="1000"/>
    </location>
</feature>
<reference evidence="2" key="2">
    <citation type="journal article" name="BMC Genomics">
        <title>New genome assemblies reveal patterns of domestication and adaptation across Brettanomyces (Dekkera) species.</title>
        <authorList>
            <person name="Roach M.J."/>
            <person name="Borneman A.R."/>
        </authorList>
    </citation>
    <scope>NUCLEOTIDE SEQUENCE</scope>
    <source>
        <strain evidence="2">UCD 2041</strain>
    </source>
</reference>
<feature type="compositionally biased region" description="Polar residues" evidence="1">
    <location>
        <begin position="720"/>
        <end position="745"/>
    </location>
</feature>
<proteinExistence type="predicted"/>
<feature type="region of interest" description="Disordered" evidence="1">
    <location>
        <begin position="52"/>
        <end position="73"/>
    </location>
</feature>
<organism evidence="2 3">
    <name type="scientific">Dekkera bruxellensis</name>
    <name type="common">Brettanomyces custersii</name>
    <dbReference type="NCBI Taxonomy" id="5007"/>
    <lineage>
        <taxon>Eukaryota</taxon>
        <taxon>Fungi</taxon>
        <taxon>Dikarya</taxon>
        <taxon>Ascomycota</taxon>
        <taxon>Saccharomycotina</taxon>
        <taxon>Pichiomycetes</taxon>
        <taxon>Pichiales</taxon>
        <taxon>Pichiaceae</taxon>
        <taxon>Brettanomyces</taxon>
    </lineage>
</organism>
<feature type="region of interest" description="Disordered" evidence="1">
    <location>
        <begin position="601"/>
        <end position="1096"/>
    </location>
</feature>
<feature type="compositionally biased region" description="Polar residues" evidence="1">
    <location>
        <begin position="776"/>
        <end position="785"/>
    </location>
</feature>
<feature type="compositionally biased region" description="Basic and acidic residues" evidence="1">
    <location>
        <begin position="459"/>
        <end position="477"/>
    </location>
</feature>
<feature type="compositionally biased region" description="Polar residues" evidence="1">
    <location>
        <begin position="10"/>
        <end position="23"/>
    </location>
</feature>
<feature type="region of interest" description="Disordered" evidence="1">
    <location>
        <begin position="417"/>
        <end position="477"/>
    </location>
</feature>
<feature type="compositionally biased region" description="Low complexity" evidence="1">
    <location>
        <begin position="699"/>
        <end position="708"/>
    </location>
</feature>
<feature type="compositionally biased region" description="Polar residues" evidence="1">
    <location>
        <begin position="758"/>
        <end position="768"/>
    </location>
</feature>